<proteinExistence type="predicted"/>
<organism evidence="1">
    <name type="scientific">Siphoviridae sp. ctOSJ35</name>
    <dbReference type="NCBI Taxonomy" id="2825479"/>
    <lineage>
        <taxon>Viruses</taxon>
        <taxon>Duplodnaviria</taxon>
        <taxon>Heunggongvirae</taxon>
        <taxon>Uroviricota</taxon>
        <taxon>Caudoviricetes</taxon>
    </lineage>
</organism>
<accession>A0A8S5PJJ7</accession>
<name>A0A8S5PJJ7_9CAUD</name>
<evidence type="ECO:0000313" key="1">
    <source>
        <dbReference type="EMBL" id="DAE07230.1"/>
    </source>
</evidence>
<dbReference type="EMBL" id="BK015447">
    <property type="protein sequence ID" value="DAE07230.1"/>
    <property type="molecule type" value="Genomic_DNA"/>
</dbReference>
<protein>
    <submittedName>
        <fullName evidence="1">Uncharacterized protein</fullName>
    </submittedName>
</protein>
<sequence>MISDKELFKQMADRDVVNLYRYLIYQLAGGTSIATYASLFEDKILGYANICVDKACDWLFGKDVGCDIDEAADIAQAVVSDKIEEYRKRVKEQRAAKNA</sequence>
<reference evidence="1" key="1">
    <citation type="journal article" date="2021" name="Proc. Natl. Acad. Sci. U.S.A.">
        <title>A Catalog of Tens of Thousands of Viruses from Human Metagenomes Reveals Hidden Associations with Chronic Diseases.</title>
        <authorList>
            <person name="Tisza M.J."/>
            <person name="Buck C.B."/>
        </authorList>
    </citation>
    <scope>NUCLEOTIDE SEQUENCE</scope>
    <source>
        <strain evidence="1">CtOSJ35</strain>
    </source>
</reference>